<gene>
    <name evidence="1" type="ORF">RRG08_029908</name>
</gene>
<evidence type="ECO:0000313" key="2">
    <source>
        <dbReference type="Proteomes" id="UP001283361"/>
    </source>
</evidence>
<keyword evidence="2" id="KW-1185">Reference proteome</keyword>
<name>A0AAE1A870_9GAST</name>
<organism evidence="1 2">
    <name type="scientific">Elysia crispata</name>
    <name type="common">lettuce slug</name>
    <dbReference type="NCBI Taxonomy" id="231223"/>
    <lineage>
        <taxon>Eukaryota</taxon>
        <taxon>Metazoa</taxon>
        <taxon>Spiralia</taxon>
        <taxon>Lophotrochozoa</taxon>
        <taxon>Mollusca</taxon>
        <taxon>Gastropoda</taxon>
        <taxon>Heterobranchia</taxon>
        <taxon>Euthyneura</taxon>
        <taxon>Panpulmonata</taxon>
        <taxon>Sacoglossa</taxon>
        <taxon>Placobranchoidea</taxon>
        <taxon>Plakobranchidae</taxon>
        <taxon>Elysia</taxon>
    </lineage>
</organism>
<dbReference type="EMBL" id="JAWDGP010002454">
    <property type="protein sequence ID" value="KAK3783098.1"/>
    <property type="molecule type" value="Genomic_DNA"/>
</dbReference>
<dbReference type="AlphaFoldDB" id="A0AAE1A870"/>
<reference evidence="1" key="1">
    <citation type="journal article" date="2023" name="G3 (Bethesda)">
        <title>A reference genome for the long-term kleptoplast-retaining sea slug Elysia crispata morphotype clarki.</title>
        <authorList>
            <person name="Eastman K.E."/>
            <person name="Pendleton A.L."/>
            <person name="Shaikh M.A."/>
            <person name="Suttiyut T."/>
            <person name="Ogas R."/>
            <person name="Tomko P."/>
            <person name="Gavelis G."/>
            <person name="Widhalm J.R."/>
            <person name="Wisecaver J.H."/>
        </authorList>
    </citation>
    <scope>NUCLEOTIDE SEQUENCE</scope>
    <source>
        <strain evidence="1">ECLA1</strain>
    </source>
</reference>
<accession>A0AAE1A870</accession>
<protein>
    <recommendedName>
        <fullName evidence="3">EGF-like domain-containing protein</fullName>
    </recommendedName>
</protein>
<dbReference type="Gene3D" id="2.170.300.10">
    <property type="entry name" value="Tie2 ligand-binding domain superfamily"/>
    <property type="match status" value="1"/>
</dbReference>
<dbReference type="Proteomes" id="UP001283361">
    <property type="component" value="Unassembled WGS sequence"/>
</dbReference>
<evidence type="ECO:0000313" key="1">
    <source>
        <dbReference type="EMBL" id="KAK3783098.1"/>
    </source>
</evidence>
<sequence length="154" mass="17006">MYDIHKHLRQPSLSAPLFNDNRHSVTDLARILYLACSLIALRSEHTLSQLSQVEIPKCPTGFYGPDCINQCSVHCAVPYNPCRRDGGHGMLDCDSGFMGERCDIRCSSHWFGPHTTCHRYYATCEAGCGLGYMGAQCLSPSCINCGYHQATSAI</sequence>
<comment type="caution">
    <text evidence="1">The sequence shown here is derived from an EMBL/GenBank/DDBJ whole genome shotgun (WGS) entry which is preliminary data.</text>
</comment>
<evidence type="ECO:0008006" key="3">
    <source>
        <dbReference type="Google" id="ProtNLM"/>
    </source>
</evidence>
<proteinExistence type="predicted"/>